<name>A0ABT3NEJ4_9GAMM</name>
<keyword evidence="3" id="KW-1185">Reference proteome</keyword>
<comment type="caution">
    <text evidence="2">The sequence shown here is derived from an EMBL/GenBank/DDBJ whole genome shotgun (WGS) entry which is preliminary data.</text>
</comment>
<protein>
    <submittedName>
        <fullName evidence="2">Uncharacterized protein</fullName>
    </submittedName>
</protein>
<sequence>MKDICKKLGDQIEENEREKASLDNIQSDLKDEYALKKSRYTFKMFGNLTHKELENVISDYDQKIIESEKKIEELKKKFNESSCPCKV</sequence>
<keyword evidence="1" id="KW-0175">Coiled coil</keyword>
<dbReference type="Proteomes" id="UP001209682">
    <property type="component" value="Unassembled WGS sequence"/>
</dbReference>
<feature type="coiled-coil region" evidence="1">
    <location>
        <begin position="5"/>
        <end position="77"/>
    </location>
</feature>
<accession>A0ABT3NEJ4</accession>
<reference evidence="2 3" key="1">
    <citation type="submission" date="2022-11" db="EMBL/GenBank/DDBJ databases">
        <title>Acinetobacter entericus sp. nov., isolated from the gut of the plastic-eating larvae of the Coleoptera insect Zophobas atratus.</title>
        <authorList>
            <person name="Dong X."/>
            <person name="Yang Y."/>
        </authorList>
    </citation>
    <scope>NUCLEOTIDE SEQUENCE [LARGE SCALE GENOMIC DNA]</scope>
    <source>
        <strain evidence="2 3">BIT-DXN8</strain>
    </source>
</reference>
<evidence type="ECO:0000313" key="2">
    <source>
        <dbReference type="EMBL" id="MCW8037937.1"/>
    </source>
</evidence>
<evidence type="ECO:0000256" key="1">
    <source>
        <dbReference type="SAM" id="Coils"/>
    </source>
</evidence>
<evidence type="ECO:0000313" key="3">
    <source>
        <dbReference type="Proteomes" id="UP001209682"/>
    </source>
</evidence>
<gene>
    <name evidence="2" type="ORF">OKC24_01890</name>
</gene>
<dbReference type="EMBL" id="JAPEQW010000002">
    <property type="protein sequence ID" value="MCW8037937.1"/>
    <property type="molecule type" value="Genomic_DNA"/>
</dbReference>
<organism evidence="2 3">
    <name type="scientific">Acinetobacter entericus</name>
    <dbReference type="NCBI Taxonomy" id="2989714"/>
    <lineage>
        <taxon>Bacteria</taxon>
        <taxon>Pseudomonadati</taxon>
        <taxon>Pseudomonadota</taxon>
        <taxon>Gammaproteobacteria</taxon>
        <taxon>Moraxellales</taxon>
        <taxon>Moraxellaceae</taxon>
        <taxon>Acinetobacter</taxon>
    </lineage>
</organism>
<dbReference type="RefSeq" id="WP_265464655.1">
    <property type="nucleotide sequence ID" value="NZ_JAPEQW010000002.1"/>
</dbReference>
<proteinExistence type="predicted"/>